<accession>X1CWY8</accession>
<dbReference type="EMBL" id="BART01011767">
    <property type="protein sequence ID" value="GAG88736.1"/>
    <property type="molecule type" value="Genomic_DNA"/>
</dbReference>
<dbReference type="InterPro" id="IPR029056">
    <property type="entry name" value="Ribokinase-like"/>
</dbReference>
<protein>
    <recommendedName>
        <fullName evidence="1">YjeF C-terminal domain-containing protein</fullName>
    </recommendedName>
</protein>
<dbReference type="Gene3D" id="3.40.1190.20">
    <property type="match status" value="1"/>
</dbReference>
<name>X1CWY8_9ZZZZ</name>
<feature type="non-terminal residue" evidence="2">
    <location>
        <position position="1"/>
    </location>
</feature>
<dbReference type="PROSITE" id="PS51383">
    <property type="entry name" value="YJEF_C_3"/>
    <property type="match status" value="1"/>
</dbReference>
<organism evidence="2">
    <name type="scientific">marine sediment metagenome</name>
    <dbReference type="NCBI Taxonomy" id="412755"/>
    <lineage>
        <taxon>unclassified sequences</taxon>
        <taxon>metagenomes</taxon>
        <taxon>ecological metagenomes</taxon>
    </lineage>
</organism>
<dbReference type="GO" id="GO:0016836">
    <property type="term" value="F:hydro-lyase activity"/>
    <property type="evidence" value="ECO:0007669"/>
    <property type="project" value="InterPro"/>
</dbReference>
<dbReference type="InterPro" id="IPR000631">
    <property type="entry name" value="CARKD"/>
</dbReference>
<dbReference type="InterPro" id="IPR017953">
    <property type="entry name" value="Carbohydrate_kinase_pred_CS"/>
</dbReference>
<reference evidence="2" key="1">
    <citation type="journal article" date="2014" name="Front. Microbiol.">
        <title>High frequency of phylogenetically diverse reductive dehalogenase-homologous genes in deep subseafloor sedimentary metagenomes.</title>
        <authorList>
            <person name="Kawai M."/>
            <person name="Futagami T."/>
            <person name="Toyoda A."/>
            <person name="Takaki Y."/>
            <person name="Nishi S."/>
            <person name="Hori S."/>
            <person name="Arai W."/>
            <person name="Tsubouchi T."/>
            <person name="Morono Y."/>
            <person name="Uchiyama I."/>
            <person name="Ito T."/>
            <person name="Fujiyama A."/>
            <person name="Inagaki F."/>
            <person name="Takami H."/>
        </authorList>
    </citation>
    <scope>NUCLEOTIDE SEQUENCE</scope>
    <source>
        <strain evidence="2">Expedition CK06-06</strain>
    </source>
</reference>
<dbReference type="Pfam" id="PF01256">
    <property type="entry name" value="Carb_kinase"/>
    <property type="match status" value="1"/>
</dbReference>
<feature type="domain" description="YjeF C-terminal" evidence="1">
    <location>
        <begin position="1"/>
        <end position="69"/>
    </location>
</feature>
<dbReference type="AlphaFoldDB" id="X1CWY8"/>
<proteinExistence type="predicted"/>
<evidence type="ECO:0000259" key="1">
    <source>
        <dbReference type="PROSITE" id="PS51383"/>
    </source>
</evidence>
<evidence type="ECO:0000313" key="2">
    <source>
        <dbReference type="EMBL" id="GAG88736.1"/>
    </source>
</evidence>
<gene>
    <name evidence="2" type="ORF">S01H4_24887</name>
</gene>
<comment type="caution">
    <text evidence="2">The sequence shown here is derived from an EMBL/GenBank/DDBJ whole genome shotgun (WGS) entry which is preliminary data.</text>
</comment>
<sequence length="70" mass="7040">ALARAGTGDVLAGIIVGLRGQGLAAFEAAVCGCWIHAQSGMKAAQKLGTSTSVLAGDLLSSIPDVFHEME</sequence>
<dbReference type="SUPFAM" id="SSF53613">
    <property type="entry name" value="Ribokinase-like"/>
    <property type="match status" value="1"/>
</dbReference>
<dbReference type="PROSITE" id="PS01050">
    <property type="entry name" value="YJEF_C_2"/>
    <property type="match status" value="1"/>
</dbReference>